<feature type="compositionally biased region" description="Polar residues" evidence="4">
    <location>
        <begin position="12"/>
        <end position="24"/>
    </location>
</feature>
<gene>
    <name evidence="6" type="ORF">RMW62_11905</name>
</gene>
<name>A0AAE4G5J7_9ACTO</name>
<keyword evidence="2" id="KW-0238">DNA-binding</keyword>
<sequence length="291" mass="32117">MIDRARTMANIKRSSTMNRASAPQATTITDKEMKVTSVGDEPIISHGPYSGLMTTPATQAEATMAEIKNYILRSGLQMGDALPTESQLCTDLGVSRSSVREAVRTLVALDIVEVRHGHGMFVGQVSMRPMVESLIFKGLLNPGDDHRGLRDIVEVRITLDNALAEPVTHAWHNRHDPELDTLVDNIEHLASQGKLFTDQDRRFHTRLLEPLDNHLYLHLTEAFWAIHTLTVPLLDAPKLEDLTSTAKAHRAMLKAAHAGDTPAYHQAITDHYAPLLAVLTHPVENSSVRAG</sequence>
<reference evidence="6" key="1">
    <citation type="submission" date="2022-06" db="EMBL/GenBank/DDBJ databases">
        <title>Draft Genome Sequences of Three Actinomyces oris Strains, Isolated from Healthy Human Feces.</title>
        <authorList>
            <person name="Ye Y."/>
            <person name="Liu C."/>
            <person name="Zhao J."/>
            <person name="Xu J."/>
            <person name="Huang H."/>
            <person name="Wang B."/>
            <person name="Wei J."/>
            <person name="Jing X."/>
        </authorList>
    </citation>
    <scope>NUCLEOTIDE SEQUENCE</scope>
    <source>
        <strain evidence="6">CNGBCC1803368</strain>
    </source>
</reference>
<dbReference type="PANTHER" id="PTHR43537">
    <property type="entry name" value="TRANSCRIPTIONAL REGULATOR, GNTR FAMILY"/>
    <property type="match status" value="1"/>
</dbReference>
<comment type="caution">
    <text evidence="6">The sequence shown here is derived from an EMBL/GenBank/DDBJ whole genome shotgun (WGS) entry which is preliminary data.</text>
</comment>
<evidence type="ECO:0000256" key="3">
    <source>
        <dbReference type="ARBA" id="ARBA00023163"/>
    </source>
</evidence>
<dbReference type="Gene3D" id="1.10.10.10">
    <property type="entry name" value="Winged helix-like DNA-binding domain superfamily/Winged helix DNA-binding domain"/>
    <property type="match status" value="1"/>
</dbReference>
<dbReference type="Proteomes" id="UP001180729">
    <property type="component" value="Unassembled WGS sequence"/>
</dbReference>
<dbReference type="PROSITE" id="PS50949">
    <property type="entry name" value="HTH_GNTR"/>
    <property type="match status" value="1"/>
</dbReference>
<keyword evidence="3" id="KW-0804">Transcription</keyword>
<dbReference type="CDD" id="cd07377">
    <property type="entry name" value="WHTH_GntR"/>
    <property type="match status" value="1"/>
</dbReference>
<accession>A0AAE4G5J7</accession>
<evidence type="ECO:0000259" key="5">
    <source>
        <dbReference type="PROSITE" id="PS50949"/>
    </source>
</evidence>
<dbReference type="EMBL" id="JAMZMH010000017">
    <property type="protein sequence ID" value="MDT0249780.1"/>
    <property type="molecule type" value="Genomic_DNA"/>
</dbReference>
<dbReference type="GO" id="GO:0003677">
    <property type="term" value="F:DNA binding"/>
    <property type="evidence" value="ECO:0007669"/>
    <property type="project" value="UniProtKB-KW"/>
</dbReference>
<dbReference type="Pfam" id="PF00392">
    <property type="entry name" value="GntR"/>
    <property type="match status" value="1"/>
</dbReference>
<feature type="domain" description="HTH gntR-type" evidence="5">
    <location>
        <begin position="57"/>
        <end position="125"/>
    </location>
</feature>
<proteinExistence type="predicted"/>
<dbReference type="InterPro" id="IPR036388">
    <property type="entry name" value="WH-like_DNA-bd_sf"/>
</dbReference>
<feature type="region of interest" description="Disordered" evidence="4">
    <location>
        <begin position="1"/>
        <end position="24"/>
    </location>
</feature>
<dbReference type="GO" id="GO:0003700">
    <property type="term" value="F:DNA-binding transcription factor activity"/>
    <property type="evidence" value="ECO:0007669"/>
    <property type="project" value="InterPro"/>
</dbReference>
<dbReference type="InterPro" id="IPR008920">
    <property type="entry name" value="TF_FadR/GntR_C"/>
</dbReference>
<dbReference type="PANTHER" id="PTHR43537:SF5">
    <property type="entry name" value="UXU OPERON TRANSCRIPTIONAL REGULATOR"/>
    <property type="match status" value="1"/>
</dbReference>
<evidence type="ECO:0000256" key="2">
    <source>
        <dbReference type="ARBA" id="ARBA00023125"/>
    </source>
</evidence>
<keyword evidence="1" id="KW-0805">Transcription regulation</keyword>
<evidence type="ECO:0000256" key="1">
    <source>
        <dbReference type="ARBA" id="ARBA00023015"/>
    </source>
</evidence>
<dbReference type="InterPro" id="IPR036390">
    <property type="entry name" value="WH_DNA-bd_sf"/>
</dbReference>
<evidence type="ECO:0000313" key="6">
    <source>
        <dbReference type="EMBL" id="MDT0249780.1"/>
    </source>
</evidence>
<protein>
    <submittedName>
        <fullName evidence="6">GntR family transcriptional regulator</fullName>
    </submittedName>
</protein>
<dbReference type="Pfam" id="PF07729">
    <property type="entry name" value="FCD"/>
    <property type="match status" value="1"/>
</dbReference>
<organism evidence="6 7">
    <name type="scientific">Actinomyces oris</name>
    <dbReference type="NCBI Taxonomy" id="544580"/>
    <lineage>
        <taxon>Bacteria</taxon>
        <taxon>Bacillati</taxon>
        <taxon>Actinomycetota</taxon>
        <taxon>Actinomycetes</taxon>
        <taxon>Actinomycetales</taxon>
        <taxon>Actinomycetaceae</taxon>
        <taxon>Actinomyces</taxon>
    </lineage>
</organism>
<dbReference type="InterPro" id="IPR000524">
    <property type="entry name" value="Tscrpt_reg_HTH_GntR"/>
</dbReference>
<dbReference type="Gene3D" id="1.20.120.530">
    <property type="entry name" value="GntR ligand-binding domain-like"/>
    <property type="match status" value="1"/>
</dbReference>
<evidence type="ECO:0000313" key="7">
    <source>
        <dbReference type="Proteomes" id="UP001180729"/>
    </source>
</evidence>
<dbReference type="SUPFAM" id="SSF48008">
    <property type="entry name" value="GntR ligand-binding domain-like"/>
    <property type="match status" value="1"/>
</dbReference>
<dbReference type="SUPFAM" id="SSF46785">
    <property type="entry name" value="Winged helix' DNA-binding domain"/>
    <property type="match status" value="1"/>
</dbReference>
<evidence type="ECO:0000256" key="4">
    <source>
        <dbReference type="SAM" id="MobiDB-lite"/>
    </source>
</evidence>
<dbReference type="InterPro" id="IPR011711">
    <property type="entry name" value="GntR_C"/>
</dbReference>
<dbReference type="AlphaFoldDB" id="A0AAE4G5J7"/>
<dbReference type="PRINTS" id="PR00035">
    <property type="entry name" value="HTHGNTR"/>
</dbReference>
<dbReference type="SMART" id="SM00345">
    <property type="entry name" value="HTH_GNTR"/>
    <property type="match status" value="1"/>
</dbReference>